<dbReference type="InterPro" id="IPR022171">
    <property type="entry name" value="PPE_C"/>
</dbReference>
<name>A0A1V3WPA8_MYCKA</name>
<comment type="caution">
    <text evidence="2">The sequence shown here is derived from an EMBL/GenBank/DDBJ whole genome shotgun (WGS) entry which is preliminary data.</text>
</comment>
<dbReference type="Pfam" id="PF12484">
    <property type="entry name" value="PPE-SVP"/>
    <property type="match status" value="1"/>
</dbReference>
<organism evidence="2 3">
    <name type="scientific">Mycobacterium kansasii</name>
    <dbReference type="NCBI Taxonomy" id="1768"/>
    <lineage>
        <taxon>Bacteria</taxon>
        <taxon>Bacillati</taxon>
        <taxon>Actinomycetota</taxon>
        <taxon>Actinomycetes</taxon>
        <taxon>Mycobacteriales</taxon>
        <taxon>Mycobacteriaceae</taxon>
        <taxon>Mycobacterium</taxon>
    </lineage>
</organism>
<dbReference type="EMBL" id="MVBM01000007">
    <property type="protein sequence ID" value="OOK68642.1"/>
    <property type="molecule type" value="Genomic_DNA"/>
</dbReference>
<gene>
    <name evidence="2" type="ORF">BZL30_7221</name>
</gene>
<evidence type="ECO:0000313" key="3">
    <source>
        <dbReference type="Proteomes" id="UP000189229"/>
    </source>
</evidence>
<feature type="domain" description="PPE family C-terminal" evidence="1">
    <location>
        <begin position="127"/>
        <end position="155"/>
    </location>
</feature>
<sequence length="158" mass="15019">MTNPAGLADQAAASGQAVNASMLSAISTVPLALQQLAQPVTASTSGWNFAECLSLLTSLTSPASAAASTMSSTMSAMSSVSSVAKLLGSSTTAVASEAATLGSALSGVGAVAPAAGLFTAGTAAAVSAEVGKAASLGPLSVPPGWASAAMTVSPRPRH</sequence>
<dbReference type="Proteomes" id="UP000189229">
    <property type="component" value="Unassembled WGS sequence"/>
</dbReference>
<accession>A0A1V3WPA8</accession>
<protein>
    <submittedName>
        <fullName evidence="2">Polymorphic PE/PPE s C terminal family protein</fullName>
    </submittedName>
</protein>
<evidence type="ECO:0000259" key="1">
    <source>
        <dbReference type="Pfam" id="PF12484"/>
    </source>
</evidence>
<proteinExistence type="predicted"/>
<dbReference type="AlphaFoldDB" id="A0A1V3WPA8"/>
<evidence type="ECO:0000313" key="2">
    <source>
        <dbReference type="EMBL" id="OOK68642.1"/>
    </source>
</evidence>
<reference evidence="2 3" key="1">
    <citation type="submission" date="2017-02" db="EMBL/GenBank/DDBJ databases">
        <title>Complete genome sequences of Mycobacterium kansasii strains isolated from rhesus macaques.</title>
        <authorList>
            <person name="Panda A."/>
            <person name="Nagaraj S."/>
            <person name="Zhao X."/>
            <person name="Tettelin H."/>
            <person name="Detolla L.J."/>
        </authorList>
    </citation>
    <scope>NUCLEOTIDE SEQUENCE [LARGE SCALE GENOMIC DNA]</scope>
    <source>
        <strain evidence="2 3">11-3813</strain>
    </source>
</reference>